<dbReference type="Proteomes" id="UP001558713">
    <property type="component" value="Unassembled WGS sequence"/>
</dbReference>
<feature type="region of interest" description="Disordered" evidence="6">
    <location>
        <begin position="273"/>
        <end position="317"/>
    </location>
</feature>
<feature type="compositionally biased region" description="Basic and acidic residues" evidence="6">
    <location>
        <begin position="120"/>
        <end position="129"/>
    </location>
</feature>
<feature type="domain" description="TCP" evidence="7">
    <location>
        <begin position="121"/>
        <end position="175"/>
    </location>
</feature>
<dbReference type="PROSITE" id="PS51369">
    <property type="entry name" value="TCP"/>
    <property type="match status" value="1"/>
</dbReference>
<name>A0ABD1BLN2_CARAN</name>
<feature type="compositionally biased region" description="Polar residues" evidence="6">
    <location>
        <begin position="308"/>
        <end position="317"/>
    </location>
</feature>
<accession>A0ABD1BLN2</accession>
<evidence type="ECO:0000256" key="5">
    <source>
        <dbReference type="ARBA" id="ARBA00023242"/>
    </source>
</evidence>
<gene>
    <name evidence="8" type="ORF">V5N11_002387</name>
</gene>
<dbReference type="PANTHER" id="PTHR31072">
    <property type="entry name" value="TRANSCRIPTION FACTOR TCP4-RELATED"/>
    <property type="match status" value="1"/>
</dbReference>
<evidence type="ECO:0000256" key="2">
    <source>
        <dbReference type="ARBA" id="ARBA00023015"/>
    </source>
</evidence>
<sequence>MQKPTSSVLNVIMDGGDNVGGGGGGGGGDDHHRHLHHHHRPTFPFQLLGKHDPDDHQQQPSPSSSSSLFSLHQHQQLSQSQSQSQSQQKSSQPQKELQITQNQEESAVATAKKPPLKRASTKDRHTKVDGRGRRIRMPALCAARVFQLTRELGHKSDGETIEWLLQQAEPSVIAATGTGTIPANFTSLNISLRSSGSSMSLPSHFRTAASTFSPNNMFSPAMLQQHQQRSGGGGVGFHHHPHLQGRATTSSLFPGIDNFTPTTSFLNFHNQTKQEGDQDSEELSSEKKRRLQTTSDLQHQQHQHDQIGSYTLQSSNSGSTATAAAAQQIPGNFWMVAAAAAAAGGGDNNNQTTGLMTTTVGSGGGGEPVWTFPSINTAAAALYRSGVPGVSGGAVSSGLHFMNFAAPMAFLTGQQQLATTSNHEINEDNNNEGGGRSDGGGGGDHHNTQRHHHHHQQQQQHHHNILSGLNQYGRQVSGESQASGSLGGGEEDPQD</sequence>
<proteinExistence type="predicted"/>
<feature type="region of interest" description="Disordered" evidence="6">
    <location>
        <begin position="1"/>
        <end position="129"/>
    </location>
</feature>
<dbReference type="Pfam" id="PF03634">
    <property type="entry name" value="TCP"/>
    <property type="match status" value="1"/>
</dbReference>
<evidence type="ECO:0000256" key="3">
    <source>
        <dbReference type="ARBA" id="ARBA00023125"/>
    </source>
</evidence>
<evidence type="ECO:0000259" key="7">
    <source>
        <dbReference type="PROSITE" id="PS51369"/>
    </source>
</evidence>
<comment type="caution">
    <text evidence="8">The sequence shown here is derived from an EMBL/GenBank/DDBJ whole genome shotgun (WGS) entry which is preliminary data.</text>
</comment>
<dbReference type="AlphaFoldDB" id="A0ABD1BLN2"/>
<evidence type="ECO:0000313" key="8">
    <source>
        <dbReference type="EMBL" id="KAL1218111.1"/>
    </source>
</evidence>
<feature type="compositionally biased region" description="Gly residues" evidence="6">
    <location>
        <begin position="17"/>
        <end position="27"/>
    </location>
</feature>
<evidence type="ECO:0000256" key="4">
    <source>
        <dbReference type="ARBA" id="ARBA00023163"/>
    </source>
</evidence>
<keyword evidence="9" id="KW-1185">Reference proteome</keyword>
<protein>
    <submittedName>
        <fullName evidence="8">Transcription factor TCP14</fullName>
    </submittedName>
</protein>
<reference evidence="8 9" key="1">
    <citation type="submission" date="2024-04" db="EMBL/GenBank/DDBJ databases">
        <title>Genome assembly C_amara_ONT_v2.</title>
        <authorList>
            <person name="Yant L."/>
            <person name="Moore C."/>
            <person name="Slenker M."/>
        </authorList>
    </citation>
    <scope>NUCLEOTIDE SEQUENCE [LARGE SCALE GENOMIC DNA]</scope>
    <source>
        <tissue evidence="8">Leaf</tissue>
    </source>
</reference>
<comment type="subcellular location">
    <subcellularLocation>
        <location evidence="1">Nucleus</location>
    </subcellularLocation>
</comment>
<dbReference type="InterPro" id="IPR017887">
    <property type="entry name" value="TF_TCP_subgr"/>
</dbReference>
<keyword evidence="3" id="KW-0238">DNA-binding</keyword>
<feature type="compositionally biased region" description="Low complexity" evidence="6">
    <location>
        <begin position="58"/>
        <end position="94"/>
    </location>
</feature>
<dbReference type="EMBL" id="JBANAX010000225">
    <property type="protein sequence ID" value="KAL1218111.1"/>
    <property type="molecule type" value="Genomic_DNA"/>
</dbReference>
<evidence type="ECO:0000256" key="1">
    <source>
        <dbReference type="ARBA" id="ARBA00004123"/>
    </source>
</evidence>
<evidence type="ECO:0000256" key="6">
    <source>
        <dbReference type="SAM" id="MobiDB-lite"/>
    </source>
</evidence>
<feature type="region of interest" description="Disordered" evidence="6">
    <location>
        <begin position="424"/>
        <end position="495"/>
    </location>
</feature>
<evidence type="ECO:0000313" key="9">
    <source>
        <dbReference type="Proteomes" id="UP001558713"/>
    </source>
</evidence>
<dbReference type="GO" id="GO:0003677">
    <property type="term" value="F:DNA binding"/>
    <property type="evidence" value="ECO:0007669"/>
    <property type="project" value="UniProtKB-KW"/>
</dbReference>
<dbReference type="InterPro" id="IPR005333">
    <property type="entry name" value="Transcription_factor_TCP"/>
</dbReference>
<keyword evidence="2" id="KW-0805">Transcription regulation</keyword>
<organism evidence="8 9">
    <name type="scientific">Cardamine amara subsp. amara</name>
    <dbReference type="NCBI Taxonomy" id="228776"/>
    <lineage>
        <taxon>Eukaryota</taxon>
        <taxon>Viridiplantae</taxon>
        <taxon>Streptophyta</taxon>
        <taxon>Embryophyta</taxon>
        <taxon>Tracheophyta</taxon>
        <taxon>Spermatophyta</taxon>
        <taxon>Magnoliopsida</taxon>
        <taxon>eudicotyledons</taxon>
        <taxon>Gunneridae</taxon>
        <taxon>Pentapetalae</taxon>
        <taxon>rosids</taxon>
        <taxon>malvids</taxon>
        <taxon>Brassicales</taxon>
        <taxon>Brassicaceae</taxon>
        <taxon>Cardamineae</taxon>
        <taxon>Cardamine</taxon>
    </lineage>
</organism>
<keyword evidence="4" id="KW-0804">Transcription</keyword>
<feature type="compositionally biased region" description="Polar residues" evidence="6">
    <location>
        <begin position="467"/>
        <end position="484"/>
    </location>
</feature>
<keyword evidence="5" id="KW-0539">Nucleus</keyword>
<feature type="compositionally biased region" description="Gly residues" evidence="6">
    <location>
        <begin position="432"/>
        <end position="442"/>
    </location>
</feature>
<dbReference type="PANTHER" id="PTHR31072:SF218">
    <property type="entry name" value="TRANSCRIPTION FACTOR TCP11-RELATED"/>
    <property type="match status" value="1"/>
</dbReference>
<feature type="compositionally biased region" description="Polar residues" evidence="6">
    <location>
        <begin position="95"/>
        <end position="105"/>
    </location>
</feature>
<dbReference type="GO" id="GO:0005634">
    <property type="term" value="C:nucleus"/>
    <property type="evidence" value="ECO:0007669"/>
    <property type="project" value="UniProtKB-SubCell"/>
</dbReference>
<feature type="compositionally biased region" description="Basic residues" evidence="6">
    <location>
        <begin position="448"/>
        <end position="464"/>
    </location>
</feature>